<protein>
    <recommendedName>
        <fullName evidence="3">CAAX prenyl protease 2/Lysostaphin resistance protein A-like domain-containing protein</fullName>
    </recommendedName>
</protein>
<feature type="transmembrane region" description="Helical" evidence="2">
    <location>
        <begin position="182"/>
        <end position="208"/>
    </location>
</feature>
<feature type="transmembrane region" description="Helical" evidence="2">
    <location>
        <begin position="6"/>
        <end position="30"/>
    </location>
</feature>
<gene>
    <name evidence="4" type="ORF">OKIT_0888</name>
</gene>
<feature type="transmembrane region" description="Helical" evidence="2">
    <location>
        <begin position="150"/>
        <end position="170"/>
    </location>
</feature>
<keyword evidence="2" id="KW-0812">Transmembrane</keyword>
<proteinExistence type="inferred from homology"/>
<evidence type="ECO:0000259" key="3">
    <source>
        <dbReference type="Pfam" id="PF02517"/>
    </source>
</evidence>
<evidence type="ECO:0000313" key="4">
    <source>
        <dbReference type="EMBL" id="EHN58993.1"/>
    </source>
</evidence>
<dbReference type="PATRIC" id="fig|1045004.4.peg.891"/>
<evidence type="ECO:0000256" key="2">
    <source>
        <dbReference type="SAM" id="Phobius"/>
    </source>
</evidence>
<dbReference type="HOGENOM" id="CLU_1254883_0_0_9"/>
<keyword evidence="2" id="KW-1133">Transmembrane helix</keyword>
<sequence>MVLISISILCLDFLIAPILSEISGFLCITLIKFFRFKWKYNIFYLVYSILLIITIISTWFFSFNLGLSTQPPMSAERALSLTKISLVMTISLVFPLLLISLTKLISDKKFKEPILVGSDAKYPLLFIAFLEEILFRWALLIPLYSLTNNIFLSLSATGVLFLFNHGFIILNSKNKLLTLMPILILTVFLSLIYIYSGLIYCIVTHVTYDMLLIIIKNHFQ</sequence>
<feature type="domain" description="CAAX prenyl protease 2/Lysostaphin resistance protein A-like" evidence="3">
    <location>
        <begin position="124"/>
        <end position="210"/>
    </location>
</feature>
<keyword evidence="2" id="KW-0472">Membrane</keyword>
<organism evidence="4 5">
    <name type="scientific">Oenococcus kitaharae DSM 17330</name>
    <dbReference type="NCBI Taxonomy" id="1045004"/>
    <lineage>
        <taxon>Bacteria</taxon>
        <taxon>Bacillati</taxon>
        <taxon>Bacillota</taxon>
        <taxon>Bacilli</taxon>
        <taxon>Lactobacillales</taxon>
        <taxon>Lactobacillaceae</taxon>
        <taxon>Oenococcus</taxon>
    </lineage>
</organism>
<evidence type="ECO:0000256" key="1">
    <source>
        <dbReference type="ARBA" id="ARBA00009067"/>
    </source>
</evidence>
<evidence type="ECO:0000313" key="5">
    <source>
        <dbReference type="Proteomes" id="UP000004959"/>
    </source>
</evidence>
<dbReference type="EMBL" id="AFVZ01000001">
    <property type="protein sequence ID" value="EHN58993.1"/>
    <property type="molecule type" value="Genomic_DNA"/>
</dbReference>
<dbReference type="Proteomes" id="UP000004959">
    <property type="component" value="Chromosome"/>
</dbReference>
<dbReference type="STRING" id="336988.NT96_07915"/>
<dbReference type="AlphaFoldDB" id="G9WII1"/>
<feature type="transmembrane region" description="Helical" evidence="2">
    <location>
        <begin position="81"/>
        <end position="101"/>
    </location>
</feature>
<dbReference type="GO" id="GO:0080120">
    <property type="term" value="P:CAAX-box protein maturation"/>
    <property type="evidence" value="ECO:0007669"/>
    <property type="project" value="UniProtKB-ARBA"/>
</dbReference>
<dbReference type="Pfam" id="PF02517">
    <property type="entry name" value="Rce1-like"/>
    <property type="match status" value="1"/>
</dbReference>
<comment type="similarity">
    <text evidence="1">Belongs to the UPF0177 family.</text>
</comment>
<keyword evidence="5" id="KW-1185">Reference proteome</keyword>
<dbReference type="GO" id="GO:0004175">
    <property type="term" value="F:endopeptidase activity"/>
    <property type="evidence" value="ECO:0007669"/>
    <property type="project" value="UniProtKB-ARBA"/>
</dbReference>
<accession>G9WII1</accession>
<dbReference type="InterPro" id="IPR003675">
    <property type="entry name" value="Rce1/LyrA-like_dom"/>
</dbReference>
<comment type="caution">
    <text evidence="4">The sequence shown here is derived from an EMBL/GenBank/DDBJ whole genome shotgun (WGS) entry which is preliminary data.</text>
</comment>
<feature type="transmembrane region" description="Helical" evidence="2">
    <location>
        <begin position="42"/>
        <end position="61"/>
    </location>
</feature>
<name>G9WII1_9LACO</name>
<reference evidence="4 5" key="1">
    <citation type="journal article" date="2012" name="PLoS ONE">
        <title>Functional divergence in the genus oenococcus as predicted by genome sequencing of the newly-described species, Oenococcus kitaharae.</title>
        <authorList>
            <person name="Borneman A.R."/>
            <person name="McCarthy J.M."/>
            <person name="Chambers P.J."/>
            <person name="Bartowsky E.J."/>
        </authorList>
    </citation>
    <scope>NUCLEOTIDE SEQUENCE [LARGE SCALE GENOMIC DNA]</scope>
    <source>
        <strain evidence="5">DSM17330</strain>
    </source>
</reference>